<dbReference type="InterPro" id="IPR050109">
    <property type="entry name" value="HTH-type_TetR-like_transc_reg"/>
</dbReference>
<sequence>MVGKTSSTDRIREKKKVFLAREQKIVSAALELLISENIDRVTVSKIASQAGIGKGTVYKHFLTKNEILVRIMLDYEKSIARRLAAGLEKAEAGDPGAVSKAYFESRLARPELDRLVQKLEDRLIDADDIGPQLAEFSRIRRSHEEALGTVISKLISQGILEDVPPHYHYLSCWALAQGAVELYFNKSWGIEDASSLMGFITSIGVTMGNRGQYHQAGDKKPKSAG</sequence>
<dbReference type="Pfam" id="PF00440">
    <property type="entry name" value="TetR_N"/>
    <property type="match status" value="1"/>
</dbReference>
<dbReference type="PRINTS" id="PR00455">
    <property type="entry name" value="HTHTETR"/>
</dbReference>
<name>A0A520MH35_9GAMM</name>
<evidence type="ECO:0000259" key="3">
    <source>
        <dbReference type="PROSITE" id="PS50977"/>
    </source>
</evidence>
<dbReference type="SUPFAM" id="SSF46689">
    <property type="entry name" value="Homeodomain-like"/>
    <property type="match status" value="1"/>
</dbReference>
<reference evidence="4 5" key="1">
    <citation type="submission" date="2019-02" db="EMBL/GenBank/DDBJ databases">
        <title>Prokaryotic population dynamics and viral predation in marine succession experiment using metagenomics: the confinement effect.</title>
        <authorList>
            <person name="Haro-Moreno J.M."/>
            <person name="Rodriguez-Valera F."/>
            <person name="Lopez-Perez M."/>
        </authorList>
    </citation>
    <scope>NUCLEOTIDE SEQUENCE [LARGE SCALE GENOMIC DNA]</scope>
    <source>
        <strain evidence="4">MED-G170</strain>
    </source>
</reference>
<evidence type="ECO:0000256" key="2">
    <source>
        <dbReference type="PROSITE-ProRule" id="PRU00335"/>
    </source>
</evidence>
<feature type="domain" description="HTH tetR-type" evidence="3">
    <location>
        <begin position="19"/>
        <end position="79"/>
    </location>
</feature>
<gene>
    <name evidence="4" type="ORF">EVB03_04565</name>
</gene>
<keyword evidence="1 2" id="KW-0238">DNA-binding</keyword>
<dbReference type="GO" id="GO:0003700">
    <property type="term" value="F:DNA-binding transcription factor activity"/>
    <property type="evidence" value="ECO:0007669"/>
    <property type="project" value="TreeGrafter"/>
</dbReference>
<proteinExistence type="predicted"/>
<comment type="caution">
    <text evidence="4">The sequence shown here is derived from an EMBL/GenBank/DDBJ whole genome shotgun (WGS) entry which is preliminary data.</text>
</comment>
<accession>A0A520MH35</accession>
<feature type="DNA-binding region" description="H-T-H motif" evidence="2">
    <location>
        <begin position="42"/>
        <end position="61"/>
    </location>
</feature>
<dbReference type="Gene3D" id="1.10.357.10">
    <property type="entry name" value="Tetracycline Repressor, domain 2"/>
    <property type="match status" value="1"/>
</dbReference>
<dbReference type="Proteomes" id="UP000315889">
    <property type="component" value="Unassembled WGS sequence"/>
</dbReference>
<dbReference type="GO" id="GO:0000976">
    <property type="term" value="F:transcription cis-regulatory region binding"/>
    <property type="evidence" value="ECO:0007669"/>
    <property type="project" value="TreeGrafter"/>
</dbReference>
<evidence type="ECO:0000313" key="5">
    <source>
        <dbReference type="Proteomes" id="UP000315889"/>
    </source>
</evidence>
<organism evidence="4 5">
    <name type="scientific">SAR92 clade bacterium</name>
    <dbReference type="NCBI Taxonomy" id="2315479"/>
    <lineage>
        <taxon>Bacteria</taxon>
        <taxon>Pseudomonadati</taxon>
        <taxon>Pseudomonadota</taxon>
        <taxon>Gammaproteobacteria</taxon>
        <taxon>Cellvibrionales</taxon>
        <taxon>Porticoccaceae</taxon>
        <taxon>SAR92 clade</taxon>
    </lineage>
</organism>
<dbReference type="PANTHER" id="PTHR30055:SF187">
    <property type="entry name" value="TRANSCRIPTIONAL REGULATORY PROTEIN"/>
    <property type="match status" value="1"/>
</dbReference>
<dbReference type="PROSITE" id="PS50977">
    <property type="entry name" value="HTH_TETR_2"/>
    <property type="match status" value="1"/>
</dbReference>
<protein>
    <submittedName>
        <fullName evidence="4">TetR/AcrR family transcriptional regulator</fullName>
    </submittedName>
</protein>
<dbReference type="EMBL" id="SHBP01000004">
    <property type="protein sequence ID" value="RZO20536.1"/>
    <property type="molecule type" value="Genomic_DNA"/>
</dbReference>
<evidence type="ECO:0000256" key="1">
    <source>
        <dbReference type="ARBA" id="ARBA00023125"/>
    </source>
</evidence>
<dbReference type="InterPro" id="IPR009057">
    <property type="entry name" value="Homeodomain-like_sf"/>
</dbReference>
<dbReference type="AlphaFoldDB" id="A0A520MH35"/>
<dbReference type="InterPro" id="IPR001647">
    <property type="entry name" value="HTH_TetR"/>
</dbReference>
<evidence type="ECO:0000313" key="4">
    <source>
        <dbReference type="EMBL" id="RZO20536.1"/>
    </source>
</evidence>
<dbReference type="PANTHER" id="PTHR30055">
    <property type="entry name" value="HTH-TYPE TRANSCRIPTIONAL REGULATOR RUTR"/>
    <property type="match status" value="1"/>
</dbReference>